<dbReference type="AlphaFoldDB" id="A0A4R4S2E3"/>
<comment type="caution">
    <text evidence="1">The sequence shown here is derived from an EMBL/GenBank/DDBJ whole genome shotgun (WGS) entry which is preliminary data.</text>
</comment>
<protein>
    <submittedName>
        <fullName evidence="1">Uncharacterized protein</fullName>
    </submittedName>
</protein>
<name>A0A4R4S2E3_9ACTN</name>
<reference evidence="1 2" key="1">
    <citation type="submission" date="2019-02" db="EMBL/GenBank/DDBJ databases">
        <title>Draft genome sequences of novel Actinobacteria.</title>
        <authorList>
            <person name="Sahin N."/>
            <person name="Ay H."/>
            <person name="Saygin H."/>
        </authorList>
    </citation>
    <scope>NUCLEOTIDE SEQUENCE [LARGE SCALE GENOMIC DNA]</scope>
    <source>
        <strain evidence="1 2">KC603</strain>
    </source>
</reference>
<sequence length="256" mass="28183">MARTVSSTALPAALPALIDKYRDVQPRPVRFRPATWKGVLYHVRPELDVTALLRSRQYTAPLAESKAKDRTVTLADVRAACRAMDLADERDVLQTFVLTMAWASEGTAANTTLRATARALTDPGRAHRILADAARTLRAAQGLRDGALEAAHRAWSLRGVGQSQASRWWACAGHVAGRTWQPLILDDRVYATLNRTLMIGGTTRLASSRRRADRYRAYVEAIHRWAVELGLEGRDADAERIAFVLGRHDGGAVPTP</sequence>
<keyword evidence="2" id="KW-1185">Reference proteome</keyword>
<organism evidence="1 2">
    <name type="scientific">Jiangella ureilytica</name>
    <dbReference type="NCBI Taxonomy" id="2530374"/>
    <lineage>
        <taxon>Bacteria</taxon>
        <taxon>Bacillati</taxon>
        <taxon>Actinomycetota</taxon>
        <taxon>Actinomycetes</taxon>
        <taxon>Jiangellales</taxon>
        <taxon>Jiangellaceae</taxon>
        <taxon>Jiangella</taxon>
    </lineage>
</organism>
<gene>
    <name evidence="1" type="ORF">E1212_01420</name>
</gene>
<dbReference type="InterPro" id="IPR048868">
    <property type="entry name" value="OGG-like_put"/>
</dbReference>
<accession>A0A4R4S2E3</accession>
<dbReference type="Proteomes" id="UP000295621">
    <property type="component" value="Unassembled WGS sequence"/>
</dbReference>
<dbReference type="OrthoDB" id="4077754at2"/>
<dbReference type="RefSeq" id="WP_131978033.1">
    <property type="nucleotide sequence ID" value="NZ_SMKL01000002.1"/>
</dbReference>
<evidence type="ECO:0000313" key="1">
    <source>
        <dbReference type="EMBL" id="TDC56661.1"/>
    </source>
</evidence>
<proteinExistence type="predicted"/>
<dbReference type="EMBL" id="SMKL01000002">
    <property type="protein sequence ID" value="TDC56661.1"/>
    <property type="molecule type" value="Genomic_DNA"/>
</dbReference>
<dbReference type="Pfam" id="PF21790">
    <property type="entry name" value="OGG"/>
    <property type="match status" value="1"/>
</dbReference>
<evidence type="ECO:0000313" key="2">
    <source>
        <dbReference type="Proteomes" id="UP000295621"/>
    </source>
</evidence>